<evidence type="ECO:0000256" key="5">
    <source>
        <dbReference type="ARBA" id="ARBA00022840"/>
    </source>
</evidence>
<dbReference type="OrthoDB" id="301415at2759"/>
<dbReference type="CDD" id="cd00198">
    <property type="entry name" value="vWFA"/>
    <property type="match status" value="1"/>
</dbReference>
<evidence type="ECO:0000259" key="7">
    <source>
        <dbReference type="PROSITE" id="PS51158"/>
    </source>
</evidence>
<keyword evidence="2" id="KW-0808">Transferase</keyword>
<feature type="domain" description="Alpha-type protein kinase" evidence="7">
    <location>
        <begin position="387"/>
        <end position="688"/>
    </location>
</feature>
<dbReference type="InterPro" id="IPR004166">
    <property type="entry name" value="a-kinase_dom"/>
</dbReference>
<reference evidence="8 9" key="1">
    <citation type="submission" date="2019-01" db="EMBL/GenBank/DDBJ databases">
        <authorList>
            <person name="Ferrante I. M."/>
        </authorList>
    </citation>
    <scope>NUCLEOTIDE SEQUENCE [LARGE SCALE GENOMIC DNA]</scope>
    <source>
        <strain evidence="8 9">B856</strain>
    </source>
</reference>
<dbReference type="PANTHER" id="PTHR45992:SF11">
    <property type="entry name" value="ALPHA-TYPE PROTEIN KINASE DOMAIN-CONTAINING PROTEIN"/>
    <property type="match status" value="1"/>
</dbReference>
<evidence type="ECO:0000313" key="8">
    <source>
        <dbReference type="EMBL" id="VEU40426.1"/>
    </source>
</evidence>
<keyword evidence="1" id="KW-0723">Serine/threonine-protein kinase</keyword>
<dbReference type="PANTHER" id="PTHR45992">
    <property type="entry name" value="EUKARYOTIC ELONGATION FACTOR 2 KINASE-RELATED"/>
    <property type="match status" value="1"/>
</dbReference>
<dbReference type="InterPro" id="IPR036465">
    <property type="entry name" value="vWFA_dom_sf"/>
</dbReference>
<dbReference type="InterPro" id="IPR002035">
    <property type="entry name" value="VWF_A"/>
</dbReference>
<dbReference type="Pfam" id="PF02816">
    <property type="entry name" value="Alpha_kinase"/>
    <property type="match status" value="2"/>
</dbReference>
<gene>
    <name evidence="8" type="ORF">PSNMU_V1.4_AUG-EV-PASAV3_0073250</name>
</gene>
<keyword evidence="9" id="KW-1185">Reference proteome</keyword>
<accession>A0A448ZEJ8</accession>
<dbReference type="InterPro" id="IPR051852">
    <property type="entry name" value="Alpha-type_PK"/>
</dbReference>
<dbReference type="AlphaFoldDB" id="A0A448ZEJ8"/>
<feature type="domain" description="VWFA" evidence="6">
    <location>
        <begin position="102"/>
        <end position="320"/>
    </location>
</feature>
<dbReference type="EMBL" id="CAACVS010000280">
    <property type="protein sequence ID" value="VEU40426.1"/>
    <property type="molecule type" value="Genomic_DNA"/>
</dbReference>
<keyword evidence="4" id="KW-0418">Kinase</keyword>
<evidence type="ECO:0000256" key="4">
    <source>
        <dbReference type="ARBA" id="ARBA00022777"/>
    </source>
</evidence>
<evidence type="ECO:0000256" key="2">
    <source>
        <dbReference type="ARBA" id="ARBA00022679"/>
    </source>
</evidence>
<proteinExistence type="predicted"/>
<evidence type="ECO:0000313" key="9">
    <source>
        <dbReference type="Proteomes" id="UP000291116"/>
    </source>
</evidence>
<dbReference type="GO" id="GO:0005524">
    <property type="term" value="F:ATP binding"/>
    <property type="evidence" value="ECO:0007669"/>
    <property type="project" value="UniProtKB-KW"/>
</dbReference>
<evidence type="ECO:0008006" key="10">
    <source>
        <dbReference type="Google" id="ProtNLM"/>
    </source>
</evidence>
<dbReference type="Proteomes" id="UP000291116">
    <property type="component" value="Unassembled WGS sequence"/>
</dbReference>
<organism evidence="8 9">
    <name type="scientific">Pseudo-nitzschia multistriata</name>
    <dbReference type="NCBI Taxonomy" id="183589"/>
    <lineage>
        <taxon>Eukaryota</taxon>
        <taxon>Sar</taxon>
        <taxon>Stramenopiles</taxon>
        <taxon>Ochrophyta</taxon>
        <taxon>Bacillariophyta</taxon>
        <taxon>Bacillariophyceae</taxon>
        <taxon>Bacillariophycidae</taxon>
        <taxon>Bacillariales</taxon>
        <taxon>Bacillariaceae</taxon>
        <taxon>Pseudo-nitzschia</taxon>
    </lineage>
</organism>
<name>A0A448ZEJ8_9STRA</name>
<keyword evidence="5" id="KW-0067">ATP-binding</keyword>
<protein>
    <recommendedName>
        <fullName evidence="10">Alpha-type protein kinase domain-containing protein</fullName>
    </recommendedName>
</protein>
<dbReference type="GO" id="GO:0004674">
    <property type="term" value="F:protein serine/threonine kinase activity"/>
    <property type="evidence" value="ECO:0007669"/>
    <property type="project" value="UniProtKB-KW"/>
</dbReference>
<evidence type="ECO:0000256" key="3">
    <source>
        <dbReference type="ARBA" id="ARBA00022741"/>
    </source>
</evidence>
<sequence>MNTSLISILSSEHGRLRRDQRDIRKRDLQKAVKYGTKEKAKYMNRWKYVYDGIVFITDQSSSREVTCYPSPLSKAPVDDNEYTEHLKAKKIISRKPDLCTSHTVLVVDNSGSMMVHDIPLHRDRQTAAFSTMALEYIAEQLFNGTANNKDVVSLVEFSNEAKIVFEREPTSWVLYNKLLSRRDTSGYNSRQSALLRDIIHSDSNYLPALDEAEKLLGLDNHEDCALSMFFISDGQPTDALRPGLLPVAARRLINDKCAKIATRFDYQLNVSFVGFGGSSKDFSTLKSMADAANEAVGTKVAEFVYCNKIANAIGDAISSLAESTTLTRTCLLNGERRTKKNTRTDIKPEESNEWVRFRILEHYVYDPSKNQFVAFGGLPLGALRAENIEEAKLMHIQQRFPPYISINKGYLGTGAERVAYRCHLSDEEKRKKLAPMIAKETLRVDRIEEHIEFHKTFCETQSLAAHLAVEFNKRLQGLPNYSSENTPNVSFLKCSVLVLEDPEWQNGKRGVLVEKQLDTNKFEWRKWNNNVGAVDGKIFHRPMDVDRELAKLENPDTGKSLGDMMIIEEGSEEEDSDDDDDDYDEGCGYCAENNDTNAELKPSDYLQAFSHFTYLFTNRKVLVCDLQGVYNTEMKPPTFELSDPAIHYRSNKGRAIFGRTDKGQKGIQLFFNSHKCTGICKIMQLSQKNKSWKQHWRRDFQKDMENNFTFTD</sequence>
<evidence type="ECO:0000256" key="1">
    <source>
        <dbReference type="ARBA" id="ARBA00022527"/>
    </source>
</evidence>
<dbReference type="Gene3D" id="3.40.50.410">
    <property type="entry name" value="von Willebrand factor, type A domain"/>
    <property type="match status" value="1"/>
</dbReference>
<dbReference type="SUPFAM" id="SSF56112">
    <property type="entry name" value="Protein kinase-like (PK-like)"/>
    <property type="match status" value="2"/>
</dbReference>
<dbReference type="Gene3D" id="3.20.200.10">
    <property type="entry name" value="MHCK/EF2 kinase"/>
    <property type="match status" value="1"/>
</dbReference>
<dbReference type="SUPFAM" id="SSF53300">
    <property type="entry name" value="vWA-like"/>
    <property type="match status" value="1"/>
</dbReference>
<dbReference type="SMART" id="SM00811">
    <property type="entry name" value="Alpha_kinase"/>
    <property type="match status" value="1"/>
</dbReference>
<keyword evidence="3" id="KW-0547">Nucleotide-binding</keyword>
<evidence type="ECO:0000259" key="6">
    <source>
        <dbReference type="PROSITE" id="PS50234"/>
    </source>
</evidence>
<dbReference type="PROSITE" id="PS50234">
    <property type="entry name" value="VWFA"/>
    <property type="match status" value="1"/>
</dbReference>
<dbReference type="PROSITE" id="PS51158">
    <property type="entry name" value="ALPHA_KINASE"/>
    <property type="match status" value="1"/>
</dbReference>
<dbReference type="InterPro" id="IPR011009">
    <property type="entry name" value="Kinase-like_dom_sf"/>
</dbReference>